<protein>
    <recommendedName>
        <fullName evidence="2">tRNA/rRNA methyltransferase SpoU type domain-containing protein</fullName>
    </recommendedName>
</protein>
<sequence length="34" mass="3504">VRIALYQPDIAPNAGAIFRLAAVLGVGVDLIEPA</sequence>
<dbReference type="EMBL" id="UINC01149218">
    <property type="protein sequence ID" value="SVD41550.1"/>
    <property type="molecule type" value="Genomic_DNA"/>
</dbReference>
<dbReference type="InterPro" id="IPR029028">
    <property type="entry name" value="Alpha/beta_knot_MTases"/>
</dbReference>
<evidence type="ECO:0008006" key="2">
    <source>
        <dbReference type="Google" id="ProtNLM"/>
    </source>
</evidence>
<dbReference type="SUPFAM" id="SSF75217">
    <property type="entry name" value="alpha/beta knot"/>
    <property type="match status" value="1"/>
</dbReference>
<reference evidence="1" key="1">
    <citation type="submission" date="2018-05" db="EMBL/GenBank/DDBJ databases">
        <authorList>
            <person name="Lanie J.A."/>
            <person name="Ng W.-L."/>
            <person name="Kazmierczak K.M."/>
            <person name="Andrzejewski T.M."/>
            <person name="Davidsen T.M."/>
            <person name="Wayne K.J."/>
            <person name="Tettelin H."/>
            <person name="Glass J.I."/>
            <person name="Rusch D."/>
            <person name="Podicherti R."/>
            <person name="Tsui H.-C.T."/>
            <person name="Winkler M.E."/>
        </authorList>
    </citation>
    <scope>NUCLEOTIDE SEQUENCE</scope>
</reference>
<dbReference type="InterPro" id="IPR029026">
    <property type="entry name" value="tRNA_m1G_MTases_N"/>
</dbReference>
<dbReference type="Gene3D" id="3.40.1280.10">
    <property type="match status" value="1"/>
</dbReference>
<evidence type="ECO:0000313" key="1">
    <source>
        <dbReference type="EMBL" id="SVD41550.1"/>
    </source>
</evidence>
<feature type="non-terminal residue" evidence="1">
    <location>
        <position position="1"/>
    </location>
</feature>
<proteinExistence type="predicted"/>
<gene>
    <name evidence="1" type="ORF">METZ01_LOCUS394404</name>
</gene>
<name>A0A382V530_9ZZZZ</name>
<accession>A0A382V530</accession>
<dbReference type="AlphaFoldDB" id="A0A382V530"/>
<feature type="non-terminal residue" evidence="1">
    <location>
        <position position="34"/>
    </location>
</feature>
<organism evidence="1">
    <name type="scientific">marine metagenome</name>
    <dbReference type="NCBI Taxonomy" id="408172"/>
    <lineage>
        <taxon>unclassified sequences</taxon>
        <taxon>metagenomes</taxon>
        <taxon>ecological metagenomes</taxon>
    </lineage>
</organism>